<dbReference type="InterPro" id="IPR003651">
    <property type="entry name" value="Endonuclease3_FeS-loop_motif"/>
</dbReference>
<name>A0A7T9DKM9_9ARCH</name>
<gene>
    <name evidence="15" type="primary">mutY</name>
    <name evidence="15" type="ORF">IPJ89_02330</name>
</gene>
<reference evidence="15" key="1">
    <citation type="submission" date="2020-11" db="EMBL/GenBank/DDBJ databases">
        <title>Connecting structure to function with the recovery of over 1000 high-quality activated sludge metagenome-assembled genomes encoding full-length rRNA genes using long-read sequencing.</title>
        <authorList>
            <person name="Singleton C.M."/>
            <person name="Petriglieri F."/>
            <person name="Kristensen J.M."/>
            <person name="Kirkegaard R.H."/>
            <person name="Michaelsen T.Y."/>
            <person name="Andersen M.H."/>
            <person name="Karst S.M."/>
            <person name="Dueholm M.S."/>
            <person name="Nielsen P.H."/>
            <person name="Albertsen M."/>
        </authorList>
    </citation>
    <scope>NUCLEOTIDE SEQUENCE</scope>
    <source>
        <strain evidence="15">Fred_18-Q3-R57-64_BAT3C.431</strain>
    </source>
</reference>
<dbReference type="InterPro" id="IPR005760">
    <property type="entry name" value="A/G_AdeGlyc_MutY"/>
</dbReference>
<dbReference type="Gene3D" id="3.90.79.10">
    <property type="entry name" value="Nucleoside Triphosphate Pyrophosphohydrolase"/>
    <property type="match status" value="1"/>
</dbReference>
<feature type="domain" description="HhH-GPD" evidence="14">
    <location>
        <begin position="40"/>
        <end position="191"/>
    </location>
</feature>
<evidence type="ECO:0000256" key="11">
    <source>
        <dbReference type="ARBA" id="ARBA00023014"/>
    </source>
</evidence>
<dbReference type="SMART" id="SM00525">
    <property type="entry name" value="FES"/>
    <property type="match status" value="1"/>
</dbReference>
<dbReference type="PANTHER" id="PTHR42944">
    <property type="entry name" value="ADENINE DNA GLYCOSYLASE"/>
    <property type="match status" value="1"/>
</dbReference>
<dbReference type="InterPro" id="IPR044298">
    <property type="entry name" value="MIG/MutY"/>
</dbReference>
<evidence type="ECO:0000256" key="6">
    <source>
        <dbReference type="ARBA" id="ARBA00022485"/>
    </source>
</evidence>
<dbReference type="InterPro" id="IPR029119">
    <property type="entry name" value="MutY_C"/>
</dbReference>
<accession>A0A7T9DKM9</accession>
<dbReference type="GO" id="GO:0006298">
    <property type="term" value="P:mismatch repair"/>
    <property type="evidence" value="ECO:0007669"/>
    <property type="project" value="TreeGrafter"/>
</dbReference>
<dbReference type="Pfam" id="PF14815">
    <property type="entry name" value="NUDIX_4"/>
    <property type="match status" value="1"/>
</dbReference>
<dbReference type="InterPro" id="IPR015797">
    <property type="entry name" value="NUDIX_hydrolase-like_dom_sf"/>
</dbReference>
<evidence type="ECO:0000256" key="1">
    <source>
        <dbReference type="ARBA" id="ARBA00000843"/>
    </source>
</evidence>
<dbReference type="CDD" id="cd00056">
    <property type="entry name" value="ENDO3c"/>
    <property type="match status" value="1"/>
</dbReference>
<dbReference type="InterPro" id="IPR023170">
    <property type="entry name" value="HhH_base_excis_C"/>
</dbReference>
<dbReference type="SMART" id="SM00478">
    <property type="entry name" value="ENDO3c"/>
    <property type="match status" value="1"/>
</dbReference>
<dbReference type="Pfam" id="PF00730">
    <property type="entry name" value="HhH-GPD"/>
    <property type="match status" value="1"/>
</dbReference>
<dbReference type="AlphaFoldDB" id="A0A7T9DKM9"/>
<dbReference type="GO" id="GO:0046872">
    <property type="term" value="F:metal ion binding"/>
    <property type="evidence" value="ECO:0007669"/>
    <property type="project" value="UniProtKB-KW"/>
</dbReference>
<dbReference type="GO" id="GO:0051539">
    <property type="term" value="F:4 iron, 4 sulfur cluster binding"/>
    <property type="evidence" value="ECO:0007669"/>
    <property type="project" value="UniProtKB-KW"/>
</dbReference>
<evidence type="ECO:0000256" key="5">
    <source>
        <dbReference type="ARBA" id="ARBA00022023"/>
    </source>
</evidence>
<keyword evidence="8" id="KW-0227">DNA damage</keyword>
<dbReference type="GO" id="GO:0034039">
    <property type="term" value="F:8-oxo-7,8-dihydroguanine DNA N-glycosylase activity"/>
    <property type="evidence" value="ECO:0007669"/>
    <property type="project" value="TreeGrafter"/>
</dbReference>
<dbReference type="GO" id="GO:0006284">
    <property type="term" value="P:base-excision repair"/>
    <property type="evidence" value="ECO:0007669"/>
    <property type="project" value="InterPro"/>
</dbReference>
<sequence length="352" mass="40566">MTAENNFPAERLVEWFEENQRPLPWRGSYKPYDVWISEIMAQQTRIEQMLPYYTKFMQRFPDPQSLARADYQEVLKYWEGLGYYSRAKNLHEAAMKIVEAFNGELPRTKAELQELRGFGPYISAAVASIAFNEDVPLVDGNVLRVTARFWGLEDDIALPQTRKKFEEMLEKILPKGKAREFNQGLMELGALVCVPENPSCEKCPLQKGCIAFRSGREDELPKKTKKSRAPTRHFAGALVRLDGKWLLRRRNEKLLQGMWEIPMQVFSPLSDSKEAIESKFQGGMLSLRLGKELCQVKHQYSHFAQIVHVFEAKPREVAKDAANDGLKFHSRAMMKQLPLSKVQQKIIDSIPE</sequence>
<evidence type="ECO:0000256" key="4">
    <source>
        <dbReference type="ARBA" id="ARBA00012045"/>
    </source>
</evidence>
<dbReference type="SUPFAM" id="SSF55811">
    <property type="entry name" value="Nudix"/>
    <property type="match status" value="1"/>
</dbReference>
<proteinExistence type="inferred from homology"/>
<dbReference type="InterPro" id="IPR011257">
    <property type="entry name" value="DNA_glycosylase"/>
</dbReference>
<dbReference type="EC" id="3.2.2.31" evidence="4"/>
<dbReference type="GO" id="GO:0000701">
    <property type="term" value="F:purine-specific mismatch base pair DNA N-glycosylase activity"/>
    <property type="evidence" value="ECO:0007669"/>
    <property type="project" value="UniProtKB-EC"/>
</dbReference>
<dbReference type="Gene3D" id="1.10.1670.10">
    <property type="entry name" value="Helix-hairpin-Helix base-excision DNA repair enzymes (C-terminal)"/>
    <property type="match status" value="1"/>
</dbReference>
<dbReference type="CDD" id="cd03431">
    <property type="entry name" value="NUDIX_DNA_Glycosylase_C-MutY"/>
    <property type="match status" value="1"/>
</dbReference>
<keyword evidence="7" id="KW-0479">Metal-binding</keyword>
<keyword evidence="10" id="KW-0408">Iron</keyword>
<evidence type="ECO:0000256" key="8">
    <source>
        <dbReference type="ARBA" id="ARBA00022763"/>
    </source>
</evidence>
<evidence type="ECO:0000259" key="14">
    <source>
        <dbReference type="SMART" id="SM00478"/>
    </source>
</evidence>
<evidence type="ECO:0000313" key="15">
    <source>
        <dbReference type="EMBL" id="QQR93056.1"/>
    </source>
</evidence>
<keyword evidence="13" id="KW-0326">Glycosidase</keyword>
<organism evidence="15">
    <name type="scientific">Candidatus Iainarchaeum sp</name>
    <dbReference type="NCBI Taxonomy" id="3101447"/>
    <lineage>
        <taxon>Archaea</taxon>
        <taxon>Candidatus Iainarchaeota</taxon>
        <taxon>Candidatus Iainarchaeia</taxon>
        <taxon>Candidatus Iainarchaeales</taxon>
        <taxon>Candidatus Iainarchaeaceae</taxon>
        <taxon>Candidatus Iainarchaeum</taxon>
    </lineage>
</organism>
<evidence type="ECO:0000256" key="13">
    <source>
        <dbReference type="ARBA" id="ARBA00023295"/>
    </source>
</evidence>
<evidence type="ECO:0000256" key="9">
    <source>
        <dbReference type="ARBA" id="ARBA00022801"/>
    </source>
</evidence>
<dbReference type="NCBIfam" id="TIGR01084">
    <property type="entry name" value="mutY"/>
    <property type="match status" value="1"/>
</dbReference>
<dbReference type="Gene3D" id="1.10.340.30">
    <property type="entry name" value="Hypothetical protein, domain 2"/>
    <property type="match status" value="1"/>
</dbReference>
<dbReference type="GO" id="GO:0035485">
    <property type="term" value="F:adenine/guanine mispair binding"/>
    <property type="evidence" value="ECO:0007669"/>
    <property type="project" value="TreeGrafter"/>
</dbReference>
<dbReference type="PANTHER" id="PTHR42944:SF1">
    <property type="entry name" value="ADENINE DNA GLYCOSYLASE"/>
    <property type="match status" value="1"/>
</dbReference>
<comment type="cofactor">
    <cofactor evidence="2">
        <name>[4Fe-4S] cluster</name>
        <dbReference type="ChEBI" id="CHEBI:49883"/>
    </cofactor>
</comment>
<evidence type="ECO:0000256" key="7">
    <source>
        <dbReference type="ARBA" id="ARBA00022723"/>
    </source>
</evidence>
<dbReference type="InterPro" id="IPR003265">
    <property type="entry name" value="HhH-GPD_domain"/>
</dbReference>
<keyword evidence="11" id="KW-0411">Iron-sulfur</keyword>
<evidence type="ECO:0000256" key="10">
    <source>
        <dbReference type="ARBA" id="ARBA00023004"/>
    </source>
</evidence>
<dbReference type="Proteomes" id="UP000596004">
    <property type="component" value="Chromosome"/>
</dbReference>
<keyword evidence="6" id="KW-0004">4Fe-4S</keyword>
<evidence type="ECO:0000256" key="12">
    <source>
        <dbReference type="ARBA" id="ARBA00023204"/>
    </source>
</evidence>
<evidence type="ECO:0000256" key="3">
    <source>
        <dbReference type="ARBA" id="ARBA00008343"/>
    </source>
</evidence>
<evidence type="ECO:0000256" key="2">
    <source>
        <dbReference type="ARBA" id="ARBA00001966"/>
    </source>
</evidence>
<keyword evidence="12" id="KW-0234">DNA repair</keyword>
<dbReference type="FunFam" id="1.10.340.30:FF:000002">
    <property type="entry name" value="Adenine DNA glycosylase"/>
    <property type="match status" value="1"/>
</dbReference>
<comment type="similarity">
    <text evidence="3">Belongs to the Nth/MutY family.</text>
</comment>
<keyword evidence="9" id="KW-0378">Hydrolase</keyword>
<protein>
    <recommendedName>
        <fullName evidence="5">Adenine DNA glycosylase</fullName>
        <ecNumber evidence="4">3.2.2.31</ecNumber>
    </recommendedName>
</protein>
<dbReference type="SUPFAM" id="SSF48150">
    <property type="entry name" value="DNA-glycosylase"/>
    <property type="match status" value="1"/>
</dbReference>
<dbReference type="EMBL" id="CP064981">
    <property type="protein sequence ID" value="QQR93056.1"/>
    <property type="molecule type" value="Genomic_DNA"/>
</dbReference>
<comment type="catalytic activity">
    <reaction evidence="1">
        <text>Hydrolyzes free adenine bases from 7,8-dihydro-8-oxoguanine:adenine mismatched double-stranded DNA, leaving an apurinic site.</text>
        <dbReference type="EC" id="3.2.2.31"/>
    </reaction>
</comment>
<dbReference type="GO" id="GO:0032357">
    <property type="term" value="F:oxidized purine DNA binding"/>
    <property type="evidence" value="ECO:0007669"/>
    <property type="project" value="TreeGrafter"/>
</dbReference>